<sequence>MSETTLAMARLIELEDDLETVKDGGRNVEVQFNPETLKLAFANEVQQPEGGDQNSGTSGQQFVGAGSTTLTVTLWFDVTAMETDPVDDVRRKTKEVLYFMTPQEFSGDNTKLVPPGVRFQWSNLIFDGLVTSMEENLEFFSPEGKPLRANMALGFTQQKILVSNFDGTGAVPQQQGNKPLDQAKDGDSLQKMADKKGKGDDWQSIAEANKVEDPLRMKPGKLLDLNAKVSLPKIKVKPPPLGVSVGAGLSIGPQGASIGLSSGLPQAGAVPATGPQIGLPSVITPPLPKLRIE</sequence>
<feature type="compositionally biased region" description="Basic and acidic residues" evidence="1">
    <location>
        <begin position="181"/>
        <end position="201"/>
    </location>
</feature>
<keyword evidence="4" id="KW-1185">Reference proteome</keyword>
<dbReference type="STRING" id="314225.ELI_09305"/>
<dbReference type="KEGG" id="eli:ELI_09305"/>
<evidence type="ECO:0000259" key="2">
    <source>
        <dbReference type="Pfam" id="PF19266"/>
    </source>
</evidence>
<feature type="region of interest" description="Disordered" evidence="1">
    <location>
        <begin position="170"/>
        <end position="201"/>
    </location>
</feature>
<feature type="domain" description="Contractile injection system tube protein N-terminal" evidence="2">
    <location>
        <begin position="6"/>
        <end position="159"/>
    </location>
</feature>
<evidence type="ECO:0000313" key="3">
    <source>
        <dbReference type="EMBL" id="ABC63953.1"/>
    </source>
</evidence>
<proteinExistence type="predicted"/>
<dbReference type="Pfam" id="PF19266">
    <property type="entry name" value="CIS_tube"/>
    <property type="match status" value="1"/>
</dbReference>
<evidence type="ECO:0000256" key="1">
    <source>
        <dbReference type="SAM" id="MobiDB-lite"/>
    </source>
</evidence>
<dbReference type="eggNOG" id="COG1652">
    <property type="taxonomic scope" value="Bacteria"/>
</dbReference>
<gene>
    <name evidence="3" type="ordered locus">ELI_09305</name>
</gene>
<dbReference type="HOGENOM" id="CLU_075813_0_0_5"/>
<name>Q2N8N8_ERYLH</name>
<dbReference type="InterPro" id="IPR045361">
    <property type="entry name" value="CIS_tube_prot_N"/>
</dbReference>
<protein>
    <recommendedName>
        <fullName evidence="2">Contractile injection system tube protein N-terminal domain-containing protein</fullName>
    </recommendedName>
</protein>
<reference evidence="4" key="1">
    <citation type="journal article" date="2009" name="J. Bacteriol.">
        <title>Complete genome sequence of Erythrobacter litoralis HTCC2594.</title>
        <authorList>
            <person name="Oh H.M."/>
            <person name="Giovannoni S.J."/>
            <person name="Ferriera S."/>
            <person name="Johnson J."/>
            <person name="Cho J.C."/>
        </authorList>
    </citation>
    <scope>NUCLEOTIDE SEQUENCE [LARGE SCALE GENOMIC DNA]</scope>
    <source>
        <strain evidence="4">HTCC2594</strain>
    </source>
</reference>
<organism evidence="3 4">
    <name type="scientific">Erythrobacter litoralis (strain HTCC2594)</name>
    <dbReference type="NCBI Taxonomy" id="314225"/>
    <lineage>
        <taxon>Bacteria</taxon>
        <taxon>Pseudomonadati</taxon>
        <taxon>Pseudomonadota</taxon>
        <taxon>Alphaproteobacteria</taxon>
        <taxon>Sphingomonadales</taxon>
        <taxon>Erythrobacteraceae</taxon>
        <taxon>Erythrobacter/Porphyrobacter group</taxon>
        <taxon>Erythrobacter</taxon>
    </lineage>
</organism>
<dbReference type="RefSeq" id="WP_011414781.1">
    <property type="nucleotide sequence ID" value="NC_007722.1"/>
</dbReference>
<evidence type="ECO:0000313" key="4">
    <source>
        <dbReference type="Proteomes" id="UP000008808"/>
    </source>
</evidence>
<dbReference type="Proteomes" id="UP000008808">
    <property type="component" value="Chromosome"/>
</dbReference>
<accession>Q2N8N8</accession>
<dbReference type="AlphaFoldDB" id="Q2N8N8"/>
<dbReference type="EMBL" id="CP000157">
    <property type="protein sequence ID" value="ABC63953.1"/>
    <property type="molecule type" value="Genomic_DNA"/>
</dbReference>